<keyword evidence="3" id="KW-0349">Heme</keyword>
<sequence length="277" mass="30083">MLASLNMLAFVVCLQALFFSVDASEAKSTSVLNFLDNHPWIPAALVTNSSRSPCPMLNTFANHGFLSRDGRQITKDDFNDAMIAALNFNLDLASATTNAMVAKLGSPKNSSKSFTLEDFAAHDHTEHDASLTRLDLIQGSTIDVSPGLVKMLMDDAPNNYLDAGSIGKTRARREFESVGIGSPKLSEAFTAFAQLESSFIPLVFGINASTDTNDRRAPKDQVKEWLNEERFPVNQGYKRSAEVITRALQTALIADIKASHDLWLAVVESAAKDLGGV</sequence>
<dbReference type="Gene3D" id="1.10.489.10">
    <property type="entry name" value="Chloroperoxidase-like"/>
    <property type="match status" value="1"/>
</dbReference>
<dbReference type="Pfam" id="PF01328">
    <property type="entry name" value="Peroxidase_2"/>
    <property type="match status" value="1"/>
</dbReference>
<feature type="signal peptide" evidence="8">
    <location>
        <begin position="1"/>
        <end position="23"/>
    </location>
</feature>
<dbReference type="PROSITE" id="PS51405">
    <property type="entry name" value="HEME_HALOPEROXIDASE"/>
    <property type="match status" value="1"/>
</dbReference>
<keyword evidence="6" id="KW-0408">Iron</keyword>
<evidence type="ECO:0000256" key="1">
    <source>
        <dbReference type="ARBA" id="ARBA00001970"/>
    </source>
</evidence>
<keyword evidence="8" id="KW-0732">Signal</keyword>
<keyword evidence="11" id="KW-1185">Reference proteome</keyword>
<gene>
    <name evidence="10" type="ORF">NA57DRAFT_55196</name>
</gene>
<dbReference type="AlphaFoldDB" id="A0A9P4IK46"/>
<feature type="domain" description="Heme haloperoxidase family profile" evidence="9">
    <location>
        <begin position="36"/>
        <end position="252"/>
    </location>
</feature>
<evidence type="ECO:0000256" key="4">
    <source>
        <dbReference type="ARBA" id="ARBA00022723"/>
    </source>
</evidence>
<evidence type="ECO:0000256" key="2">
    <source>
        <dbReference type="ARBA" id="ARBA00022559"/>
    </source>
</evidence>
<feature type="chain" id="PRO_5040475340" evidence="8">
    <location>
        <begin position="24"/>
        <end position="277"/>
    </location>
</feature>
<dbReference type="GO" id="GO:0004601">
    <property type="term" value="F:peroxidase activity"/>
    <property type="evidence" value="ECO:0007669"/>
    <property type="project" value="UniProtKB-KW"/>
</dbReference>
<dbReference type="EMBL" id="ML978124">
    <property type="protein sequence ID" value="KAF2101137.1"/>
    <property type="molecule type" value="Genomic_DNA"/>
</dbReference>
<protein>
    <submittedName>
        <fullName evidence="10">Cloroperoxidase</fullName>
    </submittedName>
</protein>
<dbReference type="OrthoDB" id="407298at2759"/>
<accession>A0A9P4IK46</accession>
<dbReference type="InterPro" id="IPR036851">
    <property type="entry name" value="Chloroperoxidase-like_sf"/>
</dbReference>
<dbReference type="InterPro" id="IPR000028">
    <property type="entry name" value="Chloroperoxidase"/>
</dbReference>
<dbReference type="SUPFAM" id="SSF47571">
    <property type="entry name" value="Cloroperoxidase"/>
    <property type="match status" value="1"/>
</dbReference>
<evidence type="ECO:0000313" key="10">
    <source>
        <dbReference type="EMBL" id="KAF2101137.1"/>
    </source>
</evidence>
<keyword evidence="2" id="KW-0575">Peroxidase</keyword>
<comment type="similarity">
    <text evidence="7">Belongs to the chloroperoxidase family.</text>
</comment>
<evidence type="ECO:0000259" key="9">
    <source>
        <dbReference type="PROSITE" id="PS51405"/>
    </source>
</evidence>
<evidence type="ECO:0000256" key="3">
    <source>
        <dbReference type="ARBA" id="ARBA00022617"/>
    </source>
</evidence>
<evidence type="ECO:0000256" key="5">
    <source>
        <dbReference type="ARBA" id="ARBA00023002"/>
    </source>
</evidence>
<evidence type="ECO:0000256" key="8">
    <source>
        <dbReference type="SAM" id="SignalP"/>
    </source>
</evidence>
<comment type="caution">
    <text evidence="10">The sequence shown here is derived from an EMBL/GenBank/DDBJ whole genome shotgun (WGS) entry which is preliminary data.</text>
</comment>
<dbReference type="GO" id="GO:0046872">
    <property type="term" value="F:metal ion binding"/>
    <property type="evidence" value="ECO:0007669"/>
    <property type="project" value="UniProtKB-KW"/>
</dbReference>
<comment type="cofactor">
    <cofactor evidence="1">
        <name>heme b</name>
        <dbReference type="ChEBI" id="CHEBI:60344"/>
    </cofactor>
</comment>
<evidence type="ECO:0000256" key="7">
    <source>
        <dbReference type="ARBA" id="ARBA00025795"/>
    </source>
</evidence>
<dbReference type="Proteomes" id="UP000799772">
    <property type="component" value="Unassembled WGS sequence"/>
</dbReference>
<organism evidence="10 11">
    <name type="scientific">Rhizodiscina lignyota</name>
    <dbReference type="NCBI Taxonomy" id="1504668"/>
    <lineage>
        <taxon>Eukaryota</taxon>
        <taxon>Fungi</taxon>
        <taxon>Dikarya</taxon>
        <taxon>Ascomycota</taxon>
        <taxon>Pezizomycotina</taxon>
        <taxon>Dothideomycetes</taxon>
        <taxon>Pleosporomycetidae</taxon>
        <taxon>Aulographales</taxon>
        <taxon>Rhizodiscinaceae</taxon>
        <taxon>Rhizodiscina</taxon>
    </lineage>
</organism>
<evidence type="ECO:0000256" key="6">
    <source>
        <dbReference type="ARBA" id="ARBA00023004"/>
    </source>
</evidence>
<reference evidence="10" key="1">
    <citation type="journal article" date="2020" name="Stud. Mycol.">
        <title>101 Dothideomycetes genomes: a test case for predicting lifestyles and emergence of pathogens.</title>
        <authorList>
            <person name="Haridas S."/>
            <person name="Albert R."/>
            <person name="Binder M."/>
            <person name="Bloem J."/>
            <person name="Labutti K."/>
            <person name="Salamov A."/>
            <person name="Andreopoulos B."/>
            <person name="Baker S."/>
            <person name="Barry K."/>
            <person name="Bills G."/>
            <person name="Bluhm B."/>
            <person name="Cannon C."/>
            <person name="Castanera R."/>
            <person name="Culley D."/>
            <person name="Daum C."/>
            <person name="Ezra D."/>
            <person name="Gonzalez J."/>
            <person name="Henrissat B."/>
            <person name="Kuo A."/>
            <person name="Liang C."/>
            <person name="Lipzen A."/>
            <person name="Lutzoni F."/>
            <person name="Magnuson J."/>
            <person name="Mondo S."/>
            <person name="Nolan M."/>
            <person name="Ohm R."/>
            <person name="Pangilinan J."/>
            <person name="Park H.-J."/>
            <person name="Ramirez L."/>
            <person name="Alfaro M."/>
            <person name="Sun H."/>
            <person name="Tritt A."/>
            <person name="Yoshinaga Y."/>
            <person name="Zwiers L.-H."/>
            <person name="Turgeon B."/>
            <person name="Goodwin S."/>
            <person name="Spatafora J."/>
            <person name="Crous P."/>
            <person name="Grigoriev I."/>
        </authorList>
    </citation>
    <scope>NUCLEOTIDE SEQUENCE</scope>
    <source>
        <strain evidence="10">CBS 133067</strain>
    </source>
</reference>
<keyword evidence="4" id="KW-0479">Metal-binding</keyword>
<dbReference type="PANTHER" id="PTHR33577:SF9">
    <property type="entry name" value="PEROXIDASE STCC"/>
    <property type="match status" value="1"/>
</dbReference>
<dbReference type="PANTHER" id="PTHR33577">
    <property type="entry name" value="STERIGMATOCYSTIN BIOSYNTHESIS PEROXIDASE STCC-RELATED"/>
    <property type="match status" value="1"/>
</dbReference>
<proteinExistence type="inferred from homology"/>
<keyword evidence="5" id="KW-0560">Oxidoreductase</keyword>
<evidence type="ECO:0000313" key="11">
    <source>
        <dbReference type="Proteomes" id="UP000799772"/>
    </source>
</evidence>
<name>A0A9P4IK46_9PEZI</name>